<keyword evidence="4 11" id="KW-0808">Transferase</keyword>
<evidence type="ECO:0000256" key="1">
    <source>
        <dbReference type="ARBA" id="ARBA00004123"/>
    </source>
</evidence>
<evidence type="ECO:0000256" key="2">
    <source>
        <dbReference type="ARBA" id="ARBA00006835"/>
    </source>
</evidence>
<comment type="subcellular location">
    <subcellularLocation>
        <location evidence="1">Nucleus</location>
    </subcellularLocation>
</comment>
<dbReference type="GO" id="GO:0032549">
    <property type="term" value="F:ribonucleoside binding"/>
    <property type="evidence" value="ECO:0007669"/>
    <property type="project" value="InterPro"/>
</dbReference>
<reference evidence="18 19" key="1">
    <citation type="submission" date="2020-04" db="EMBL/GenBank/DDBJ databases">
        <authorList>
            <person name="Alioto T."/>
            <person name="Alioto T."/>
            <person name="Gomez Garrido J."/>
        </authorList>
    </citation>
    <scope>NUCLEOTIDE SEQUENCE [LARGE SCALE GENOMIC DNA]</scope>
</reference>
<dbReference type="InterPro" id="IPR007647">
    <property type="entry name" value="RNA_pol_Rpb2_5"/>
</dbReference>
<evidence type="ECO:0000313" key="19">
    <source>
        <dbReference type="Proteomes" id="UP000494165"/>
    </source>
</evidence>
<evidence type="ECO:0000259" key="13">
    <source>
        <dbReference type="Pfam" id="PF04561"/>
    </source>
</evidence>
<keyword evidence="7 11" id="KW-0804">Transcription</keyword>
<dbReference type="OrthoDB" id="10248617at2759"/>
<dbReference type="Pfam" id="PF04563">
    <property type="entry name" value="RNA_pol_Rpb2_1"/>
    <property type="match status" value="1"/>
</dbReference>
<dbReference type="Proteomes" id="UP000494165">
    <property type="component" value="Unassembled WGS sequence"/>
</dbReference>
<evidence type="ECO:0000259" key="16">
    <source>
        <dbReference type="Pfam" id="PF04566"/>
    </source>
</evidence>
<dbReference type="PROSITE" id="PS01166">
    <property type="entry name" value="RNA_POL_BETA"/>
    <property type="match status" value="1"/>
</dbReference>
<keyword evidence="5 11" id="KW-0548">Nucleotidyltransferase</keyword>
<feature type="domain" description="RNA polymerase Rpb2" evidence="15">
    <location>
        <begin position="440"/>
        <end position="503"/>
    </location>
</feature>
<dbReference type="InterPro" id="IPR014724">
    <property type="entry name" value="RNA_pol_RPB2_OB-fold"/>
</dbReference>
<keyword evidence="6" id="KW-0479">Metal-binding</keyword>
<dbReference type="FunFam" id="2.40.270.10:FF:000011">
    <property type="entry name" value="DNA-directed RNA polymerase subunit beta"/>
    <property type="match status" value="1"/>
</dbReference>
<feature type="domain" description="RNA polymerase Rpb2" evidence="17">
    <location>
        <begin position="622"/>
        <end position="654"/>
    </location>
</feature>
<dbReference type="InterPro" id="IPR015712">
    <property type="entry name" value="DNA-dir_RNA_pol_su2"/>
</dbReference>
<dbReference type="InterPro" id="IPR037033">
    <property type="entry name" value="DNA-dir_RNAP_su2_hyb_sf"/>
</dbReference>
<dbReference type="Pfam" id="PF04565">
    <property type="entry name" value="RNA_pol_Rpb2_3"/>
    <property type="match status" value="1"/>
</dbReference>
<dbReference type="InterPro" id="IPR037034">
    <property type="entry name" value="RNA_pol_Rpb2_2_sf"/>
</dbReference>
<dbReference type="GO" id="GO:0005634">
    <property type="term" value="C:nucleus"/>
    <property type="evidence" value="ECO:0007669"/>
    <property type="project" value="UniProtKB-SubCell"/>
</dbReference>
<gene>
    <name evidence="18" type="ORF">CLODIP_2_CD04446</name>
</gene>
<dbReference type="Gene3D" id="3.90.1110.10">
    <property type="entry name" value="RNA polymerase Rpb2, domain 2"/>
    <property type="match status" value="1"/>
</dbReference>
<dbReference type="InterPro" id="IPR007121">
    <property type="entry name" value="RNA_pol_bsu_CS"/>
</dbReference>
<dbReference type="Gene3D" id="2.40.270.10">
    <property type="entry name" value="DNA-directed RNA polymerase, subunit 2, domain 6"/>
    <property type="match status" value="1"/>
</dbReference>
<evidence type="ECO:0000256" key="11">
    <source>
        <dbReference type="RuleBase" id="RU363031"/>
    </source>
</evidence>
<dbReference type="Gene3D" id="3.90.1800.10">
    <property type="entry name" value="RNA polymerase alpha subunit dimerisation domain"/>
    <property type="match status" value="1"/>
</dbReference>
<keyword evidence="19" id="KW-1185">Reference proteome</keyword>
<dbReference type="GO" id="GO:0000428">
    <property type="term" value="C:DNA-directed RNA polymerase complex"/>
    <property type="evidence" value="ECO:0007669"/>
    <property type="project" value="UniProtKB-KW"/>
</dbReference>
<comment type="function">
    <text evidence="11">DNA-dependent RNA polymerase catalyzes the transcription of DNA into RNA using the four ribonucleoside triphosphates as substrates.</text>
</comment>
<dbReference type="Pfam" id="PF00562">
    <property type="entry name" value="RNA_pol_Rpb2_6"/>
    <property type="match status" value="1"/>
</dbReference>
<comment type="catalytic activity">
    <reaction evidence="9 11">
        <text>RNA(n) + a ribonucleoside 5'-triphosphate = RNA(n+1) + diphosphate</text>
        <dbReference type="Rhea" id="RHEA:21248"/>
        <dbReference type="Rhea" id="RHEA-COMP:14527"/>
        <dbReference type="Rhea" id="RHEA-COMP:17342"/>
        <dbReference type="ChEBI" id="CHEBI:33019"/>
        <dbReference type="ChEBI" id="CHEBI:61557"/>
        <dbReference type="ChEBI" id="CHEBI:140395"/>
        <dbReference type="EC" id="2.7.7.6"/>
    </reaction>
</comment>
<feature type="domain" description="RNA polymerase Rpb2" evidence="13">
    <location>
        <begin position="190"/>
        <end position="364"/>
    </location>
</feature>
<proteinExistence type="inferred from homology"/>
<evidence type="ECO:0000256" key="9">
    <source>
        <dbReference type="ARBA" id="ARBA00048552"/>
    </source>
</evidence>
<evidence type="ECO:0000313" key="18">
    <source>
        <dbReference type="EMBL" id="CAB3370720.1"/>
    </source>
</evidence>
<dbReference type="EMBL" id="CADEPI010000054">
    <property type="protein sequence ID" value="CAB3370720.1"/>
    <property type="molecule type" value="Genomic_DNA"/>
</dbReference>
<evidence type="ECO:0000256" key="4">
    <source>
        <dbReference type="ARBA" id="ARBA00022679"/>
    </source>
</evidence>
<evidence type="ECO:0000259" key="12">
    <source>
        <dbReference type="Pfam" id="PF00562"/>
    </source>
</evidence>
<evidence type="ECO:0000256" key="3">
    <source>
        <dbReference type="ARBA" id="ARBA00022478"/>
    </source>
</evidence>
<evidence type="ECO:0000256" key="10">
    <source>
        <dbReference type="RuleBase" id="RU000434"/>
    </source>
</evidence>
<dbReference type="Gene3D" id="3.90.1100.10">
    <property type="match status" value="1"/>
</dbReference>
<dbReference type="GO" id="GO:0003677">
    <property type="term" value="F:DNA binding"/>
    <property type="evidence" value="ECO:0007669"/>
    <property type="project" value="InterPro"/>
</dbReference>
<dbReference type="Pfam" id="PF04561">
    <property type="entry name" value="RNA_pol_Rpb2_2"/>
    <property type="match status" value="1"/>
</dbReference>
<feature type="domain" description="RNA polymerase beta subunit protrusion" evidence="14">
    <location>
        <begin position="40"/>
        <end position="413"/>
    </location>
</feature>
<organism evidence="18 19">
    <name type="scientific">Cloeon dipterum</name>
    <dbReference type="NCBI Taxonomy" id="197152"/>
    <lineage>
        <taxon>Eukaryota</taxon>
        <taxon>Metazoa</taxon>
        <taxon>Ecdysozoa</taxon>
        <taxon>Arthropoda</taxon>
        <taxon>Hexapoda</taxon>
        <taxon>Insecta</taxon>
        <taxon>Pterygota</taxon>
        <taxon>Palaeoptera</taxon>
        <taxon>Ephemeroptera</taxon>
        <taxon>Pisciforma</taxon>
        <taxon>Baetidae</taxon>
        <taxon>Cloeon</taxon>
    </lineage>
</organism>
<dbReference type="Pfam" id="PF04566">
    <property type="entry name" value="RNA_pol_Rpb2_4"/>
    <property type="match status" value="1"/>
</dbReference>
<dbReference type="InterPro" id="IPR007646">
    <property type="entry name" value="RNA_pol_Rpb2_4"/>
</dbReference>
<dbReference type="Pfam" id="PF04567">
    <property type="entry name" value="RNA_pol_Rpb2_5"/>
    <property type="match status" value="1"/>
</dbReference>
<accession>A0A8S1CZC7</accession>
<dbReference type="AlphaFoldDB" id="A0A8S1CZC7"/>
<dbReference type="PANTHER" id="PTHR20856">
    <property type="entry name" value="DNA-DIRECTED RNA POLYMERASE I SUBUNIT 2"/>
    <property type="match status" value="1"/>
</dbReference>
<comment type="caution">
    <text evidence="18">The sequence shown here is derived from an EMBL/GenBank/DDBJ whole genome shotgun (WGS) entry which is preliminary data.</text>
</comment>
<protein>
    <recommendedName>
        <fullName evidence="11">DNA-directed RNA polymerase subunit beta</fullName>
        <ecNumber evidence="11">2.7.7.6</ecNumber>
    </recommendedName>
</protein>
<evidence type="ECO:0000259" key="14">
    <source>
        <dbReference type="Pfam" id="PF04563"/>
    </source>
</evidence>
<dbReference type="NCBIfam" id="NF007175">
    <property type="entry name" value="PRK09606.1"/>
    <property type="match status" value="1"/>
</dbReference>
<dbReference type="InterPro" id="IPR007642">
    <property type="entry name" value="RNA_pol_Rpb2_2"/>
</dbReference>
<evidence type="ECO:0000259" key="17">
    <source>
        <dbReference type="Pfam" id="PF04567"/>
    </source>
</evidence>
<feature type="domain" description="RNA polymerase Rpb2" evidence="16">
    <location>
        <begin position="540"/>
        <end position="601"/>
    </location>
</feature>
<keyword evidence="3 11" id="KW-0240">DNA-directed RNA polymerase</keyword>
<evidence type="ECO:0000256" key="5">
    <source>
        <dbReference type="ARBA" id="ARBA00022695"/>
    </source>
</evidence>
<evidence type="ECO:0000256" key="8">
    <source>
        <dbReference type="ARBA" id="ARBA00023242"/>
    </source>
</evidence>
<name>A0A8S1CZC7_9INSE</name>
<dbReference type="Gene3D" id="2.40.50.150">
    <property type="match status" value="1"/>
</dbReference>
<sequence length="1046" mass="116662">MNTADTAKLLFGDTKDDLRRPVNNLEEKWKLVPAYLQIKGLVAPHIDSFNYFVGHEIKKIVEANNRVVSDHDPNFYLQYEDVRVGEPRIEEGGPDEGRPATPHECRLRDMTYAAPIYCDIRYISGHETHAKKNVCIGRLPIMLKSDKCVLNGKSEAELAKLGECPLDPGGYFIVRGQEKVVLMHEQASKNRAMLEKTKQGFICSVVAATHGTKARTAVEVKKGRFYVACSPFSEPLPFVIVVKALGNFADIDIVRLVGTEPHVQEALSASLWECKRAGVFTEQQAISYCASRLKTKRFGGSRRPPEEEALSHLKNVLLSQVPVEKDNAYMKVLYLGQMVRRIILAETDPTWIDSRDYYGNKRIELAGSLLALMFEDTFKFLNTDLKNTANNHLTKIKASQFDISRHIREDKVTNGIETALSTGNWNIKRFRMARKGVTGILSRLSYISALGMMMRINSQFEKTRKVSGPRSLQPSQWGILCPSDTPEGESCGLVKNLALMAHVTTAAEEEYLVKALRNMGVQHLGIAGTEGIYQADSYLVFLNGNIIGLTNCHKELLRIFRQNRRRHFIRPYVSIAASESHRQVHISADAGRLCRPYIVVENGQSMVKQLDLEALKEGSKTFTDFVDDGLVEFLDVNEENDSLIAIQVSEITKDTTHLEIEPFTILGAVAAVIPYPHHNQSPRNTYQCAMGKQAMGTIGYNQRIRLDTLQYNMVHPQCPLVKTRPMELVSYDQLPAGQNAIVAVMSYSGFDIEDALILNKASVDRGYGRVVVYKGYKTLLRHYASGSDSVQGPKIDPLTRNPMAFHAALDSDGIAHPGDIVKDRSVLVNKHTPQGEQSTKTKTPRGSTWYVDKSLVTTTKDNSTLIKVLLRQSRIPEVGDKFSSRHGQKGVVGLIVPQEDMPFNELGICPDVIMNPHGFPSRMTVGKLIELLAGKAGSLEGKFHYGTAFGGSKVADVMKELENNGFNYKGKDLLYSGLTGEPIEAYIYHGPVFYQRLKHMVIDKMHARATGSKAVLTRQPLEGRARDGGLRVGEMERDCLISYGAR</sequence>
<dbReference type="GO" id="GO:0006351">
    <property type="term" value="P:DNA-templated transcription"/>
    <property type="evidence" value="ECO:0007669"/>
    <property type="project" value="InterPro"/>
</dbReference>
<evidence type="ECO:0000256" key="6">
    <source>
        <dbReference type="ARBA" id="ARBA00022723"/>
    </source>
</evidence>
<dbReference type="FunFam" id="3.90.1100.10:FF:000021">
    <property type="entry name" value="DNA-directed RNA polymerase subunit beta"/>
    <property type="match status" value="1"/>
</dbReference>
<feature type="domain" description="DNA-directed RNA polymerase subunit 2 hybrid-binding" evidence="12">
    <location>
        <begin position="669"/>
        <end position="1026"/>
    </location>
</feature>
<dbReference type="InterPro" id="IPR007120">
    <property type="entry name" value="DNA-dir_RNAP_su2_dom"/>
</dbReference>
<dbReference type="Gene3D" id="3.90.1070.20">
    <property type="match status" value="1"/>
</dbReference>
<dbReference type="GO" id="GO:0003899">
    <property type="term" value="F:DNA-directed RNA polymerase activity"/>
    <property type="evidence" value="ECO:0007669"/>
    <property type="project" value="UniProtKB-EC"/>
</dbReference>
<dbReference type="InterPro" id="IPR007645">
    <property type="entry name" value="RNA_pol_Rpb2_3"/>
</dbReference>
<dbReference type="CDD" id="cd00653">
    <property type="entry name" value="RNA_pol_B_RPB2"/>
    <property type="match status" value="1"/>
</dbReference>
<dbReference type="EC" id="2.7.7.6" evidence="11"/>
<comment type="similarity">
    <text evidence="2 10">Belongs to the RNA polymerase beta chain family.</text>
</comment>
<dbReference type="SUPFAM" id="SSF64484">
    <property type="entry name" value="beta and beta-prime subunits of DNA dependent RNA-polymerase"/>
    <property type="match status" value="1"/>
</dbReference>
<keyword evidence="8" id="KW-0539">Nucleus</keyword>
<dbReference type="FunFam" id="2.40.270.10:FF:000006">
    <property type="entry name" value="DNA-directed RNA polymerase subunit beta"/>
    <property type="match status" value="1"/>
</dbReference>
<evidence type="ECO:0000259" key="15">
    <source>
        <dbReference type="Pfam" id="PF04565"/>
    </source>
</evidence>
<dbReference type="GO" id="GO:0046872">
    <property type="term" value="F:metal ion binding"/>
    <property type="evidence" value="ECO:0007669"/>
    <property type="project" value="UniProtKB-KW"/>
</dbReference>
<evidence type="ECO:0000256" key="7">
    <source>
        <dbReference type="ARBA" id="ARBA00023163"/>
    </source>
</evidence>
<dbReference type="InterPro" id="IPR007644">
    <property type="entry name" value="RNA_pol_bsu_protrusion"/>
</dbReference>